<name>A0AAN8RS68_POLSC</name>
<dbReference type="AlphaFoldDB" id="A0AAN8RS68"/>
<organism evidence="1 2">
    <name type="scientific">Polyplax serrata</name>
    <name type="common">Common mouse louse</name>
    <dbReference type="NCBI Taxonomy" id="468196"/>
    <lineage>
        <taxon>Eukaryota</taxon>
        <taxon>Metazoa</taxon>
        <taxon>Ecdysozoa</taxon>
        <taxon>Arthropoda</taxon>
        <taxon>Hexapoda</taxon>
        <taxon>Insecta</taxon>
        <taxon>Pterygota</taxon>
        <taxon>Neoptera</taxon>
        <taxon>Paraneoptera</taxon>
        <taxon>Psocodea</taxon>
        <taxon>Troctomorpha</taxon>
        <taxon>Phthiraptera</taxon>
        <taxon>Anoplura</taxon>
        <taxon>Polyplacidae</taxon>
        <taxon>Polyplax</taxon>
    </lineage>
</organism>
<accession>A0AAN8RS68</accession>
<dbReference type="Proteomes" id="UP001372834">
    <property type="component" value="Unassembled WGS sequence"/>
</dbReference>
<protein>
    <submittedName>
        <fullName evidence="1">Uncharacterized protein</fullName>
    </submittedName>
</protein>
<comment type="caution">
    <text evidence="1">The sequence shown here is derived from an EMBL/GenBank/DDBJ whole genome shotgun (WGS) entry which is preliminary data.</text>
</comment>
<dbReference type="EMBL" id="JAWJWE010000043">
    <property type="protein sequence ID" value="KAK6617732.1"/>
    <property type="molecule type" value="Genomic_DNA"/>
</dbReference>
<evidence type="ECO:0000313" key="2">
    <source>
        <dbReference type="Proteomes" id="UP001372834"/>
    </source>
</evidence>
<sequence>MLVINSRNKTPPGSQKFMLRPVTDWQPSKVEQVEYHRHGKMAYAMLSTCHRSVQLLNRPRIDLLNWEKINGLQTWQNMSDDRKEVKRRMRKIELDLESEEEQEEEDD</sequence>
<reference evidence="1 2" key="1">
    <citation type="submission" date="2023-10" db="EMBL/GenBank/DDBJ databases">
        <title>Genomes of two closely related lineages of the louse Polyplax serrata with different host specificities.</title>
        <authorList>
            <person name="Martinu J."/>
            <person name="Tarabai H."/>
            <person name="Stefka J."/>
            <person name="Hypsa V."/>
        </authorList>
    </citation>
    <scope>NUCLEOTIDE SEQUENCE [LARGE SCALE GENOMIC DNA]</scope>
    <source>
        <strain evidence="1">HR10_N</strain>
    </source>
</reference>
<proteinExistence type="predicted"/>
<gene>
    <name evidence="1" type="ORF">RUM43_013960</name>
</gene>
<evidence type="ECO:0000313" key="1">
    <source>
        <dbReference type="EMBL" id="KAK6617732.1"/>
    </source>
</evidence>